<comment type="caution">
    <text evidence="2">The sequence shown here is derived from an EMBL/GenBank/DDBJ whole genome shotgun (WGS) entry which is preliminary data.</text>
</comment>
<evidence type="ECO:0000313" key="2">
    <source>
        <dbReference type="EMBL" id="KAF7375831.1"/>
    </source>
</evidence>
<keyword evidence="3" id="KW-1185">Reference proteome</keyword>
<name>A0A8H6ZGG5_9AGAR</name>
<accession>A0A8H6ZGG5</accession>
<protein>
    <submittedName>
        <fullName evidence="2">DUF659 domain-containing protein</fullName>
    </submittedName>
</protein>
<dbReference type="InterPro" id="IPR012337">
    <property type="entry name" value="RNaseH-like_sf"/>
</dbReference>
<evidence type="ECO:0000256" key="1">
    <source>
        <dbReference type="SAM" id="MobiDB-lite"/>
    </source>
</evidence>
<evidence type="ECO:0000313" key="3">
    <source>
        <dbReference type="Proteomes" id="UP000623467"/>
    </source>
</evidence>
<feature type="region of interest" description="Disordered" evidence="1">
    <location>
        <begin position="724"/>
        <end position="745"/>
    </location>
</feature>
<feature type="region of interest" description="Disordered" evidence="1">
    <location>
        <begin position="48"/>
        <end position="94"/>
    </location>
</feature>
<organism evidence="2 3">
    <name type="scientific">Mycena sanguinolenta</name>
    <dbReference type="NCBI Taxonomy" id="230812"/>
    <lineage>
        <taxon>Eukaryota</taxon>
        <taxon>Fungi</taxon>
        <taxon>Dikarya</taxon>
        <taxon>Basidiomycota</taxon>
        <taxon>Agaricomycotina</taxon>
        <taxon>Agaricomycetes</taxon>
        <taxon>Agaricomycetidae</taxon>
        <taxon>Agaricales</taxon>
        <taxon>Marasmiineae</taxon>
        <taxon>Mycenaceae</taxon>
        <taxon>Mycena</taxon>
    </lineage>
</organism>
<dbReference type="AlphaFoldDB" id="A0A8H6ZGG5"/>
<dbReference type="Proteomes" id="UP000623467">
    <property type="component" value="Unassembled WGS sequence"/>
</dbReference>
<feature type="compositionally biased region" description="Acidic residues" evidence="1">
    <location>
        <begin position="793"/>
        <end position="808"/>
    </location>
</feature>
<sequence length="808" mass="91063">MDLLPYTSCSALQDAIDAGRSCNGEKSAMAGHLRRCAHASEAEKVLAAKVAPTQSEKKAAEKRKLEKTPASDGNAADDEGGSSSERGTKRKKVEKSFMQSKLEVFRGLDIPFSDAQKDAIHEQFLRATQSANLPEQWVEDPEIQKLFIMFRSRALDVIPTRARLGGPLLKQASERADAEVADLVRGEYVLLSTDGVRTVSKDNVAGVHLSHKFKLLLIDILRTNHWPKDGESLAIRFGEMIDKAEQVLGCIVVAFLTDNDGGSKRGRNNVGDIRPWLLLFPCCAHQGQLILGEYIKENPEAEKILEELIEFVHWLNNHDKVRDIFDRHQRDLHEHGKVLVYLVANLTRWTTHLVAALRFQLLKAPIRKAILNDREDIIKAQVGAETRTRQKEVLRRDAIAHCESVELNSWWDRLDSVIIDMEHICYLTNIAQSDHVRPDQFLLAFAGLFRHFLNHEKDPAMGKRMCKRLEKRWNELDQVVFILALVLNPFEKLSRFGNKANIDVFILAAEINKRSCTFASSPAPPRHPLTPEGEANKKATLEQQARNVTIAFMAYLSGSGAFAIWSEPESASRAAYVSLNGDDPIPFWELRRTNADTAELADFALLLLYLVANQAGLERSFSDFLNKKNKKRARLGLQKMAQQSKVTQRIREDQYREGLRQKREGRKNHSEAQIKTLLTVPRYADANLSDTDGEDGGRSRESILVSSPAAWRKQVAVWQSEMQEIDSDSDIEAPRIDQHQTGSRRRASWLPIKLDKLFGDDLERPIPPRPARSTVSEEGLYMELLAAEHSGEEPDDGELEGSGDDYIG</sequence>
<dbReference type="OrthoDB" id="2423954at2759"/>
<feature type="region of interest" description="Disordered" evidence="1">
    <location>
        <begin position="785"/>
        <end position="808"/>
    </location>
</feature>
<reference evidence="2" key="1">
    <citation type="submission" date="2020-05" db="EMBL/GenBank/DDBJ databases">
        <title>Mycena genomes resolve the evolution of fungal bioluminescence.</title>
        <authorList>
            <person name="Tsai I.J."/>
        </authorList>
    </citation>
    <scope>NUCLEOTIDE SEQUENCE</scope>
    <source>
        <strain evidence="2">160909Yilan</strain>
    </source>
</reference>
<feature type="compositionally biased region" description="Basic and acidic residues" evidence="1">
    <location>
        <begin position="55"/>
        <end position="69"/>
    </location>
</feature>
<proteinExistence type="predicted"/>
<gene>
    <name evidence="2" type="ORF">MSAN_00473000</name>
</gene>
<dbReference type="EMBL" id="JACAZH010000002">
    <property type="protein sequence ID" value="KAF7375831.1"/>
    <property type="molecule type" value="Genomic_DNA"/>
</dbReference>
<dbReference type="SUPFAM" id="SSF53098">
    <property type="entry name" value="Ribonuclease H-like"/>
    <property type="match status" value="1"/>
</dbReference>